<keyword evidence="5" id="KW-0210">Decarboxylase</keyword>
<dbReference type="EC" id="4.1.1.97" evidence="3"/>
<evidence type="ECO:0000259" key="8">
    <source>
        <dbReference type="Pfam" id="PF09349"/>
    </source>
</evidence>
<sequence length="173" mass="18757">MRLDDFNAHDATALRDTLRPCLDVDRWIDAIASARPVAHLEDLGAASRSVLPLTSAEIQQALAHHPRIGERADGASAEATFSRHEQSGVDPDSDVARRIGAGNVAYEQRFGRVFLIRAAGRSPQEILAELNRRLDNTPAAEERETGEQLCEIGLLRLTSLLEPAPAASARTSS</sequence>
<evidence type="ECO:0000313" key="9">
    <source>
        <dbReference type="EMBL" id="MBG6084649.1"/>
    </source>
</evidence>
<dbReference type="InterPro" id="IPR018020">
    <property type="entry name" value="OHCU_decarboxylase"/>
</dbReference>
<evidence type="ECO:0000256" key="5">
    <source>
        <dbReference type="ARBA" id="ARBA00022793"/>
    </source>
</evidence>
<dbReference type="GO" id="GO:0051997">
    <property type="term" value="F:2-oxo-4-hydroxy-4-carboxy-5-ureidoimidazoline decarboxylase activity"/>
    <property type="evidence" value="ECO:0007669"/>
    <property type="project" value="UniProtKB-EC"/>
</dbReference>
<gene>
    <name evidence="9" type="ORF">IW252_001416</name>
</gene>
<dbReference type="SUPFAM" id="SSF158694">
    <property type="entry name" value="UraD-Like"/>
    <property type="match status" value="1"/>
</dbReference>
<dbReference type="Proteomes" id="UP000625033">
    <property type="component" value="Unassembled WGS sequence"/>
</dbReference>
<dbReference type="GO" id="GO:0019628">
    <property type="term" value="P:urate catabolic process"/>
    <property type="evidence" value="ECO:0007669"/>
    <property type="project" value="TreeGrafter"/>
</dbReference>
<feature type="domain" description="Oxo-4-hydroxy-4-carboxy-5-ureidoimidazoline decarboxylase" evidence="8">
    <location>
        <begin position="7"/>
        <end position="157"/>
    </location>
</feature>
<evidence type="ECO:0000256" key="1">
    <source>
        <dbReference type="ARBA" id="ARBA00001163"/>
    </source>
</evidence>
<dbReference type="Gene3D" id="1.10.3330.10">
    <property type="entry name" value="Oxo-4-hydroxy-4-carboxy-5-ureidoimidazoline decarboxylase"/>
    <property type="match status" value="1"/>
</dbReference>
<organism evidence="9 10">
    <name type="scientific">Zhihengliuella flava</name>
    <dbReference type="NCBI Taxonomy" id="1285193"/>
    <lineage>
        <taxon>Bacteria</taxon>
        <taxon>Bacillati</taxon>
        <taxon>Actinomycetota</taxon>
        <taxon>Actinomycetes</taxon>
        <taxon>Micrococcales</taxon>
        <taxon>Micrococcaceae</taxon>
        <taxon>Zhihengliuella</taxon>
    </lineage>
</organism>
<protein>
    <recommendedName>
        <fullName evidence="3">2-oxo-4-hydroxy-4-carboxy-5-ureidoimidazoline decarboxylase</fullName>
        <ecNumber evidence="3">4.1.1.97</ecNumber>
    </recommendedName>
</protein>
<dbReference type="PANTHER" id="PTHR43466:SF1">
    <property type="entry name" value="2-OXO-4-HYDROXY-4-CARBOXY-5-UREIDOIMIDAZOLINE DECARBOXYLASE-RELATED"/>
    <property type="match status" value="1"/>
</dbReference>
<keyword evidence="4" id="KW-0659">Purine metabolism</keyword>
<dbReference type="NCBIfam" id="TIGR03180">
    <property type="entry name" value="UraD_2"/>
    <property type="match status" value="1"/>
</dbReference>
<name>A0A931GLP2_9MICC</name>
<dbReference type="InterPro" id="IPR017595">
    <property type="entry name" value="OHCU_decarboxylase-2"/>
</dbReference>
<keyword evidence="6 9" id="KW-0456">Lyase</keyword>
<dbReference type="InterPro" id="IPR036778">
    <property type="entry name" value="OHCU_decarboxylase_sf"/>
</dbReference>
<reference evidence="9" key="1">
    <citation type="submission" date="2020-11" db="EMBL/GenBank/DDBJ databases">
        <title>Sequencing the genomes of 1000 actinobacteria strains.</title>
        <authorList>
            <person name="Klenk H.-P."/>
        </authorList>
    </citation>
    <scope>NUCLEOTIDE SEQUENCE</scope>
    <source>
        <strain evidence="9">DSM 26152</strain>
    </source>
</reference>
<comment type="pathway">
    <text evidence="2">Purine metabolism; urate degradation; (S)-allantoin from urate: step 3/3.</text>
</comment>
<proteinExistence type="predicted"/>
<evidence type="ECO:0000256" key="3">
    <source>
        <dbReference type="ARBA" id="ARBA00012257"/>
    </source>
</evidence>
<dbReference type="RefSeq" id="WP_196835931.1">
    <property type="nucleotide sequence ID" value="NZ_JADOTZ010000001.1"/>
</dbReference>
<comment type="catalytic activity">
    <reaction evidence="1">
        <text>5-hydroxy-2-oxo-4-ureido-2,5-dihydro-1H-imidazole-5-carboxylate + H(+) = (S)-allantoin + CO2</text>
        <dbReference type="Rhea" id="RHEA:26301"/>
        <dbReference type="ChEBI" id="CHEBI:15378"/>
        <dbReference type="ChEBI" id="CHEBI:15678"/>
        <dbReference type="ChEBI" id="CHEBI:16526"/>
        <dbReference type="ChEBI" id="CHEBI:58639"/>
        <dbReference type="EC" id="4.1.1.97"/>
    </reaction>
</comment>
<dbReference type="EMBL" id="JADOTZ010000001">
    <property type="protein sequence ID" value="MBG6084649.1"/>
    <property type="molecule type" value="Genomic_DNA"/>
</dbReference>
<comment type="caution">
    <text evidence="9">The sequence shown here is derived from an EMBL/GenBank/DDBJ whole genome shotgun (WGS) entry which is preliminary data.</text>
</comment>
<evidence type="ECO:0000256" key="2">
    <source>
        <dbReference type="ARBA" id="ARBA00004754"/>
    </source>
</evidence>
<dbReference type="Pfam" id="PF09349">
    <property type="entry name" value="OHCU_decarbox"/>
    <property type="match status" value="1"/>
</dbReference>
<dbReference type="PANTHER" id="PTHR43466">
    <property type="entry name" value="2-OXO-4-HYDROXY-4-CARBOXY-5-UREIDOIMIDAZOLINE DECARBOXYLASE-RELATED"/>
    <property type="match status" value="1"/>
</dbReference>
<dbReference type="NCBIfam" id="NF010372">
    <property type="entry name" value="PRK13798.1"/>
    <property type="match status" value="1"/>
</dbReference>
<accession>A0A931GLP2</accession>
<evidence type="ECO:0000256" key="6">
    <source>
        <dbReference type="ARBA" id="ARBA00023239"/>
    </source>
</evidence>
<keyword evidence="10" id="KW-1185">Reference proteome</keyword>
<evidence type="ECO:0000256" key="7">
    <source>
        <dbReference type="SAM" id="MobiDB-lite"/>
    </source>
</evidence>
<dbReference type="AlphaFoldDB" id="A0A931GLP2"/>
<dbReference type="GO" id="GO:0006144">
    <property type="term" value="P:purine nucleobase metabolic process"/>
    <property type="evidence" value="ECO:0007669"/>
    <property type="project" value="UniProtKB-KW"/>
</dbReference>
<evidence type="ECO:0000313" key="10">
    <source>
        <dbReference type="Proteomes" id="UP000625033"/>
    </source>
</evidence>
<evidence type="ECO:0000256" key="4">
    <source>
        <dbReference type="ARBA" id="ARBA00022631"/>
    </source>
</evidence>
<feature type="region of interest" description="Disordered" evidence="7">
    <location>
        <begin position="73"/>
        <end position="95"/>
    </location>
</feature>